<gene>
    <name evidence="1" type="ORF">ACFQEU_02605</name>
</gene>
<comment type="caution">
    <text evidence="1">The sequence shown here is derived from an EMBL/GenBank/DDBJ whole genome shotgun (WGS) entry which is preliminary data.</text>
</comment>
<dbReference type="AlphaFoldDB" id="A0ABD5S8X5"/>
<dbReference type="EMBL" id="JBHSWW010000017">
    <property type="protein sequence ID" value="MFC6752367.1"/>
    <property type="molecule type" value="Genomic_DNA"/>
</dbReference>
<evidence type="ECO:0000313" key="1">
    <source>
        <dbReference type="EMBL" id="MFC6752367.1"/>
    </source>
</evidence>
<accession>A0ABD5S8X5</accession>
<keyword evidence="2" id="KW-1185">Reference proteome</keyword>
<reference evidence="1 2" key="1">
    <citation type="journal article" date="2019" name="Int. J. Syst. Evol. Microbiol.">
        <title>The Global Catalogue of Microorganisms (GCM) 10K type strain sequencing project: providing services to taxonomists for standard genome sequencing and annotation.</title>
        <authorList>
            <consortium name="The Broad Institute Genomics Platform"/>
            <consortium name="The Broad Institute Genome Sequencing Center for Infectious Disease"/>
            <person name="Wu L."/>
            <person name="Ma J."/>
        </authorList>
    </citation>
    <scope>NUCLEOTIDE SEQUENCE [LARGE SCALE GENOMIC DNA]</scope>
    <source>
        <strain evidence="1 2">CGMCC 1.3239</strain>
    </source>
</reference>
<dbReference type="PROSITE" id="PS51257">
    <property type="entry name" value="PROKAR_LIPOPROTEIN"/>
    <property type="match status" value="1"/>
</dbReference>
<proteinExistence type="predicted"/>
<protein>
    <submittedName>
        <fullName evidence="1">Uncharacterized protein</fullName>
    </submittedName>
</protein>
<evidence type="ECO:0000313" key="2">
    <source>
        <dbReference type="Proteomes" id="UP001596442"/>
    </source>
</evidence>
<dbReference type="RefSeq" id="WP_379779012.1">
    <property type="nucleotide sequence ID" value="NZ_JBHSWW010000017.1"/>
</dbReference>
<name>A0ABD5S8X5_9EURY</name>
<dbReference type="Proteomes" id="UP001596442">
    <property type="component" value="Unassembled WGS sequence"/>
</dbReference>
<sequence length="270" mass="28680">MDRRGFLARSVRAAVGVGSVAGVVAGSGCVERIGAGSPSLAERDPPDRPASLTESSVVEYVAAVEEVRTHNEHVRKGATELDLTTTATFDYEAGDGYHVTAQHAGTVSHERNGERSVGELYSRPVPYRVTPEETIRLSVERDRIEGDGPDDGSVDAPLGVRLCNALDRPREVTLEVVRHETADGETAALLDGVSVIDRERTVGAREAIELRGIAATPGTYRVIAHVSENGVTGQGRIDIELPGVDRGSNVDVLSTPDGLSTRALPPFDPI</sequence>
<organism evidence="1 2">
    <name type="scientific">Halorubrum tibetense</name>
    <dbReference type="NCBI Taxonomy" id="175631"/>
    <lineage>
        <taxon>Archaea</taxon>
        <taxon>Methanobacteriati</taxon>
        <taxon>Methanobacteriota</taxon>
        <taxon>Stenosarchaea group</taxon>
        <taxon>Halobacteria</taxon>
        <taxon>Halobacteriales</taxon>
        <taxon>Haloferacaceae</taxon>
        <taxon>Halorubrum</taxon>
    </lineage>
</organism>